<dbReference type="Proteomes" id="UP000411588">
    <property type="component" value="Unassembled WGS sequence"/>
</dbReference>
<dbReference type="RefSeq" id="WP_003436375.1">
    <property type="nucleotide sequence ID" value="NZ_AP031492.1"/>
</dbReference>
<evidence type="ECO:0000313" key="8">
    <source>
        <dbReference type="EMBL" id="VHX91897.1"/>
    </source>
</evidence>
<dbReference type="EMBL" id="CAAJVP010000001">
    <property type="protein sequence ID" value="VHX91897.1"/>
    <property type="molecule type" value="Genomic_DNA"/>
</dbReference>
<organism evidence="2">
    <name type="scientific">Clostridioides difficile</name>
    <name type="common">Peptoclostridium difficile</name>
    <dbReference type="NCBI Taxonomy" id="1496"/>
    <lineage>
        <taxon>Bacteria</taxon>
        <taxon>Bacillati</taxon>
        <taxon>Bacillota</taxon>
        <taxon>Clostridia</taxon>
        <taxon>Peptostreptococcales</taxon>
        <taxon>Peptostreptococcaceae</taxon>
        <taxon>Clostridioides</taxon>
    </lineage>
</organism>
<evidence type="ECO:0000313" key="7">
    <source>
        <dbReference type="EMBL" id="VFD33107.1"/>
    </source>
</evidence>
<evidence type="ECO:0000313" key="3">
    <source>
        <dbReference type="EMBL" id="CDS87183.1"/>
    </source>
</evidence>
<name>A0A069A7F0_CLODI</name>
<feature type="transmembrane region" description="Helical" evidence="1">
    <location>
        <begin position="184"/>
        <end position="205"/>
    </location>
</feature>
<evidence type="ECO:0000313" key="2">
    <source>
        <dbReference type="EMBL" id="CDS86849.1"/>
    </source>
</evidence>
<dbReference type="EMBL" id="DAEPXK010000042">
    <property type="protein sequence ID" value="HBH1543587.1"/>
    <property type="molecule type" value="Genomic_DNA"/>
</dbReference>
<dbReference type="GeneID" id="66354029"/>
<dbReference type="EMBL" id="CAADAN010000008">
    <property type="protein sequence ID" value="VFD33107.1"/>
    <property type="molecule type" value="Genomic_DNA"/>
</dbReference>
<reference evidence="8 10" key="3">
    <citation type="submission" date="2019-04" db="EMBL/GenBank/DDBJ databases">
        <authorList>
            <consortium name="Pathogen Informatics"/>
        </authorList>
    </citation>
    <scope>NUCLEOTIDE SEQUENCE [LARGE SCALE GENOMIC DNA]</scope>
    <source>
        <strain evidence="7">Clo34</strain>
        <strain evidence="11">clo34</strain>
        <strain evidence="10">tl291</strain>
        <strain evidence="8">Tl291</strain>
        <strain evidence="6 9">VRECD0157</strain>
    </source>
</reference>
<evidence type="ECO:0000313" key="5">
    <source>
        <dbReference type="EMBL" id="HBH1543587.1"/>
    </source>
</evidence>
<keyword evidence="1" id="KW-1133">Transmembrane helix</keyword>
<evidence type="ECO:0000313" key="9">
    <source>
        <dbReference type="Proteomes" id="UP000189137"/>
    </source>
</evidence>
<feature type="transmembrane region" description="Helical" evidence="1">
    <location>
        <begin position="148"/>
        <end position="172"/>
    </location>
</feature>
<dbReference type="PATRIC" id="fig|1496.1373.peg.1974"/>
<dbReference type="EMBL" id="LK932916">
    <property type="protein sequence ID" value="CDT04739.1"/>
    <property type="molecule type" value="Genomic_DNA"/>
</dbReference>
<dbReference type="Proteomes" id="UP000372533">
    <property type="component" value="Unassembled WGS sequence"/>
</dbReference>
<dbReference type="EMBL" id="LK932400">
    <property type="protein sequence ID" value="CDS86849.1"/>
    <property type="molecule type" value="Genomic_DNA"/>
</dbReference>
<keyword evidence="1" id="KW-0812">Transmembrane</keyword>
<dbReference type="Proteomes" id="UP000189137">
    <property type="component" value="Unassembled WGS sequence"/>
</dbReference>
<evidence type="ECO:0000313" key="4">
    <source>
        <dbReference type="EMBL" id="CDT04739.1"/>
    </source>
</evidence>
<keyword evidence="1" id="KW-0472">Membrane</keyword>
<dbReference type="EMBL" id="FUPS01000010">
    <property type="protein sequence ID" value="SJS76843.1"/>
    <property type="molecule type" value="Genomic_DNA"/>
</dbReference>
<sequence length="254" mass="28131">MLGKLLKYELKASGRIFIPLYIAILIVAVFNGIFMNTNILQVQGIGILVLTSLFMALGVLTIVVTIQRFRKNLLGDEGYLMFTLPVSTSSLILSKCITALIYAVLSFIVAVFTFGVLMLFGTSGILLPEILDLFNTSFKWISENFLDILLLVVVMFISYSSFILLLYTSISMGQLPKFNKHRNIVAFASFIAINIVISIVGDAVGSILPNEDTNMVYHLYQSPSFMLAILGSLVVAIALFFATKFILDKKLNLE</sequence>
<dbReference type="AlphaFoldDB" id="A0A069A7F0"/>
<dbReference type="OMA" id="FATIIVW"/>
<evidence type="ECO:0000313" key="6">
    <source>
        <dbReference type="EMBL" id="SJS76843.1"/>
    </source>
</evidence>
<accession>A0A069A7F0</accession>
<feature type="transmembrane region" description="Helical" evidence="1">
    <location>
        <begin position="99"/>
        <end position="128"/>
    </location>
</feature>
<evidence type="ECO:0000256" key="1">
    <source>
        <dbReference type="SAM" id="Phobius"/>
    </source>
</evidence>
<dbReference type="KEGG" id="pdf:CD630DERM_16190"/>
<gene>
    <name evidence="4" type="ORF">BN1095_260005</name>
    <name evidence="3" type="ORF">BN1096_610056</name>
    <name evidence="2" type="ORF">BN1097_610004</name>
    <name evidence="5" type="ORF">KRM00_003117</name>
    <name evidence="8" type="ORF">SAMEA1402366_00056</name>
    <name evidence="7" type="ORF">SAMEA1402399_02414</name>
    <name evidence="6" type="ORF">SAMEA3375112_02851</name>
</gene>
<reference evidence="5" key="2">
    <citation type="journal article" date="2018" name="Genome Biol.">
        <title>SKESA: strategic k-mer extension for scrupulous assemblies.</title>
        <authorList>
            <person name="Souvorov A."/>
            <person name="Agarwala R."/>
            <person name="Lipman D.J."/>
        </authorList>
    </citation>
    <scope>NUCLEOTIDE SEQUENCE</scope>
    <source>
        <strain evidence="5">HN1000</strain>
    </source>
</reference>
<dbReference type="Proteomes" id="UP000878956">
    <property type="component" value="Unassembled WGS sequence"/>
</dbReference>
<reference evidence="5" key="4">
    <citation type="submission" date="2021-06" db="EMBL/GenBank/DDBJ databases">
        <authorList>
            <consortium name="NCBI Pathogen Detection Project"/>
        </authorList>
    </citation>
    <scope>NUCLEOTIDE SEQUENCE</scope>
    <source>
        <strain evidence="5">HN1000</strain>
    </source>
</reference>
<feature type="transmembrane region" description="Helical" evidence="1">
    <location>
        <begin position="225"/>
        <end position="247"/>
    </location>
</feature>
<evidence type="ECO:0000313" key="10">
    <source>
        <dbReference type="Proteomes" id="UP000372533"/>
    </source>
</evidence>
<protein>
    <submittedName>
        <fullName evidence="7">ABC transporter multidrug-family permease</fullName>
    </submittedName>
    <submittedName>
        <fullName evidence="5">ABC transporter permease</fullName>
    </submittedName>
    <submittedName>
        <fullName evidence="2">ABC-type transport system, multidrug-family permease</fullName>
    </submittedName>
</protein>
<evidence type="ECO:0000313" key="11">
    <source>
        <dbReference type="Proteomes" id="UP000411588"/>
    </source>
</evidence>
<feature type="transmembrane region" description="Helical" evidence="1">
    <location>
        <begin position="12"/>
        <end position="33"/>
    </location>
</feature>
<feature type="transmembrane region" description="Helical" evidence="1">
    <location>
        <begin position="45"/>
        <end position="66"/>
    </location>
</feature>
<dbReference type="EMBL" id="LK932515">
    <property type="protein sequence ID" value="CDS87183.1"/>
    <property type="molecule type" value="Genomic_DNA"/>
</dbReference>
<reference evidence="2" key="1">
    <citation type="submission" date="2014-07" db="EMBL/GenBank/DDBJ databases">
        <authorList>
            <person name="Monot Marc"/>
        </authorList>
    </citation>
    <scope>NUCLEOTIDE SEQUENCE</scope>
    <source>
        <strain evidence="4">7032989</strain>
        <strain evidence="2">7032994</strain>
    </source>
</reference>
<proteinExistence type="predicted"/>